<feature type="compositionally biased region" description="Basic and acidic residues" evidence="3">
    <location>
        <begin position="49"/>
        <end position="69"/>
    </location>
</feature>
<name>A0A8S3JNA7_9BILA</name>
<feature type="compositionally biased region" description="Polar residues" evidence="3">
    <location>
        <begin position="70"/>
        <end position="83"/>
    </location>
</feature>
<dbReference type="InterPro" id="IPR009071">
    <property type="entry name" value="HMG_box_dom"/>
</dbReference>
<comment type="caution">
    <text evidence="5">The sequence shown here is derived from an EMBL/GenBank/DDBJ whole genome shotgun (WGS) entry which is preliminary data.</text>
</comment>
<dbReference type="Proteomes" id="UP000676336">
    <property type="component" value="Unassembled WGS sequence"/>
</dbReference>
<reference evidence="5" key="1">
    <citation type="submission" date="2021-02" db="EMBL/GenBank/DDBJ databases">
        <authorList>
            <person name="Nowell W R."/>
        </authorList>
    </citation>
    <scope>NUCLEOTIDE SEQUENCE</scope>
</reference>
<organism evidence="5 6">
    <name type="scientific">Rotaria magnacalcarata</name>
    <dbReference type="NCBI Taxonomy" id="392030"/>
    <lineage>
        <taxon>Eukaryota</taxon>
        <taxon>Metazoa</taxon>
        <taxon>Spiralia</taxon>
        <taxon>Gnathifera</taxon>
        <taxon>Rotifera</taxon>
        <taxon>Eurotatoria</taxon>
        <taxon>Bdelloidea</taxon>
        <taxon>Philodinida</taxon>
        <taxon>Philodinidae</taxon>
        <taxon>Rotaria</taxon>
    </lineage>
</organism>
<evidence type="ECO:0000259" key="4">
    <source>
        <dbReference type="PROSITE" id="PS50118"/>
    </source>
</evidence>
<dbReference type="Gene3D" id="1.10.30.10">
    <property type="entry name" value="High mobility group box domain"/>
    <property type="match status" value="1"/>
</dbReference>
<gene>
    <name evidence="5" type="ORF">SMN809_LOCUS81126</name>
</gene>
<dbReference type="GO" id="GO:0005634">
    <property type="term" value="C:nucleus"/>
    <property type="evidence" value="ECO:0007669"/>
    <property type="project" value="UniProtKB-UniRule"/>
</dbReference>
<dbReference type="PANTHER" id="PTHR48112">
    <property type="entry name" value="HIGH MOBILITY GROUP PROTEIN DSP1"/>
    <property type="match status" value="1"/>
</dbReference>
<evidence type="ECO:0000313" key="6">
    <source>
        <dbReference type="Proteomes" id="UP000676336"/>
    </source>
</evidence>
<feature type="DNA-binding region" description="HMG box" evidence="2">
    <location>
        <begin position="8"/>
        <end position="76"/>
    </location>
</feature>
<dbReference type="AlphaFoldDB" id="A0A8S3JNA7"/>
<accession>A0A8S3JNA7</accession>
<dbReference type="InterPro" id="IPR050342">
    <property type="entry name" value="HMGB"/>
</dbReference>
<dbReference type="GO" id="GO:0003677">
    <property type="term" value="F:DNA binding"/>
    <property type="evidence" value="ECO:0007669"/>
    <property type="project" value="UniProtKB-UniRule"/>
</dbReference>
<dbReference type="SMART" id="SM00398">
    <property type="entry name" value="HMG"/>
    <property type="match status" value="1"/>
</dbReference>
<feature type="domain" description="HMG box" evidence="4">
    <location>
        <begin position="8"/>
        <end position="76"/>
    </location>
</feature>
<dbReference type="PROSITE" id="PS50118">
    <property type="entry name" value="HMG_BOX_2"/>
    <property type="match status" value="1"/>
</dbReference>
<sequence>KSNRRGLPTRPPCGYLIFASESRKRLIRDNPGIPFGEMSRIIGDQWRRIPPHEREKYEEKSRERAREQDTQVLNNTMTYDSPVNSPRIVNGGVAINGYYPSVPSMLLLFEY</sequence>
<proteinExistence type="predicted"/>
<evidence type="ECO:0000256" key="1">
    <source>
        <dbReference type="ARBA" id="ARBA00023125"/>
    </source>
</evidence>
<dbReference type="SUPFAM" id="SSF47095">
    <property type="entry name" value="HMG-box"/>
    <property type="match status" value="1"/>
</dbReference>
<evidence type="ECO:0000256" key="3">
    <source>
        <dbReference type="SAM" id="MobiDB-lite"/>
    </source>
</evidence>
<protein>
    <recommendedName>
        <fullName evidence="4">HMG box domain-containing protein</fullName>
    </recommendedName>
</protein>
<keyword evidence="1 2" id="KW-0238">DNA-binding</keyword>
<dbReference type="Pfam" id="PF00505">
    <property type="entry name" value="HMG_box"/>
    <property type="match status" value="1"/>
</dbReference>
<evidence type="ECO:0000313" key="5">
    <source>
        <dbReference type="EMBL" id="CAF5218820.1"/>
    </source>
</evidence>
<dbReference type="InterPro" id="IPR036910">
    <property type="entry name" value="HMG_box_dom_sf"/>
</dbReference>
<feature type="non-terminal residue" evidence="5">
    <location>
        <position position="1"/>
    </location>
</feature>
<evidence type="ECO:0000256" key="2">
    <source>
        <dbReference type="PROSITE-ProRule" id="PRU00267"/>
    </source>
</evidence>
<feature type="region of interest" description="Disordered" evidence="3">
    <location>
        <begin position="49"/>
        <end position="83"/>
    </location>
</feature>
<keyword evidence="2" id="KW-0539">Nucleus</keyword>
<dbReference type="EMBL" id="CAJOBI010347363">
    <property type="protein sequence ID" value="CAF5218820.1"/>
    <property type="molecule type" value="Genomic_DNA"/>
</dbReference>